<feature type="domain" description="Rhodanese" evidence="2">
    <location>
        <begin position="67"/>
        <end position="153"/>
    </location>
</feature>
<reference evidence="3 4" key="1">
    <citation type="submission" date="2020-10" db="EMBL/GenBank/DDBJ databases">
        <title>Eggerthella sp. nov., isolated from human feces.</title>
        <authorList>
            <person name="Yajun G."/>
        </authorList>
    </citation>
    <scope>NUCLEOTIDE SEQUENCE [LARGE SCALE GENOMIC DNA]</scope>
    <source>
        <strain evidence="3 4">HF-1101</strain>
    </source>
</reference>
<evidence type="ECO:0000259" key="2">
    <source>
        <dbReference type="PROSITE" id="PS50206"/>
    </source>
</evidence>
<organism evidence="3 4">
    <name type="scientific">Eggerthella guodeyinii</name>
    <dbReference type="NCBI Taxonomy" id="2690837"/>
    <lineage>
        <taxon>Bacteria</taxon>
        <taxon>Bacillati</taxon>
        <taxon>Actinomycetota</taxon>
        <taxon>Coriobacteriia</taxon>
        <taxon>Eggerthellales</taxon>
        <taxon>Eggerthellaceae</taxon>
        <taxon>Eggerthella</taxon>
    </lineage>
</organism>
<dbReference type="PROSITE" id="PS00380">
    <property type="entry name" value="RHODANESE_1"/>
    <property type="match status" value="1"/>
</dbReference>
<sequence>MKARTKMRGRLVAVVALALTGALALAACSSAPAESEDASMNASGSSTAPSTSAYTKITADEAQVMMDAGSPTIVDVRTAQEYAEGHVPGAINIPVENIGADKPAELADTDADLIVYCRTGVRSKQASDKLVELGYQHVNDMGGIVDWTGDKVTGDQPK</sequence>
<keyword evidence="1" id="KW-0732">Signal</keyword>
<dbReference type="Proteomes" id="UP000478463">
    <property type="component" value="Chromosome"/>
</dbReference>
<feature type="signal peptide" evidence="1">
    <location>
        <begin position="1"/>
        <end position="26"/>
    </location>
</feature>
<dbReference type="EMBL" id="CP063310">
    <property type="protein sequence ID" value="QOS68516.1"/>
    <property type="molecule type" value="Genomic_DNA"/>
</dbReference>
<dbReference type="RefSeq" id="WP_160942119.1">
    <property type="nucleotide sequence ID" value="NZ_CP063310.1"/>
</dbReference>
<name>A0A6L7IRK3_9ACTN</name>
<dbReference type="InterPro" id="IPR001763">
    <property type="entry name" value="Rhodanese-like_dom"/>
</dbReference>
<dbReference type="SMART" id="SM00450">
    <property type="entry name" value="RHOD"/>
    <property type="match status" value="1"/>
</dbReference>
<dbReference type="Pfam" id="PF00581">
    <property type="entry name" value="Rhodanese"/>
    <property type="match status" value="1"/>
</dbReference>
<dbReference type="GO" id="GO:0004792">
    <property type="term" value="F:thiosulfate-cyanide sulfurtransferase activity"/>
    <property type="evidence" value="ECO:0007669"/>
    <property type="project" value="InterPro"/>
</dbReference>
<proteinExistence type="predicted"/>
<dbReference type="PROSITE" id="PS50206">
    <property type="entry name" value="RHODANESE_3"/>
    <property type="match status" value="1"/>
</dbReference>
<dbReference type="PANTHER" id="PTHR44086:SF10">
    <property type="entry name" value="THIOSULFATE SULFURTRANSFERASE_RHODANESE-LIKE DOMAIN-CONTAINING PROTEIN 3"/>
    <property type="match status" value="1"/>
</dbReference>
<dbReference type="AlphaFoldDB" id="A0A6L7IRK3"/>
<dbReference type="InterPro" id="IPR036873">
    <property type="entry name" value="Rhodanese-like_dom_sf"/>
</dbReference>
<evidence type="ECO:0000313" key="4">
    <source>
        <dbReference type="Proteomes" id="UP000478463"/>
    </source>
</evidence>
<gene>
    <name evidence="3" type="ORF">GS424_001185</name>
</gene>
<dbReference type="InterPro" id="IPR001307">
    <property type="entry name" value="Thiosulphate_STrfase_CS"/>
</dbReference>
<dbReference type="Gene3D" id="3.40.250.10">
    <property type="entry name" value="Rhodanese-like domain"/>
    <property type="match status" value="1"/>
</dbReference>
<feature type="chain" id="PRO_5039122645" evidence="1">
    <location>
        <begin position="27"/>
        <end position="158"/>
    </location>
</feature>
<protein>
    <submittedName>
        <fullName evidence="3">Rhodanese-like domain-containing protein</fullName>
    </submittedName>
</protein>
<dbReference type="KEGG" id="egd:GS424_001185"/>
<dbReference type="PROSITE" id="PS51257">
    <property type="entry name" value="PROKAR_LIPOPROTEIN"/>
    <property type="match status" value="1"/>
</dbReference>
<dbReference type="SUPFAM" id="SSF52821">
    <property type="entry name" value="Rhodanese/Cell cycle control phosphatase"/>
    <property type="match status" value="1"/>
</dbReference>
<evidence type="ECO:0000313" key="3">
    <source>
        <dbReference type="EMBL" id="QOS68516.1"/>
    </source>
</evidence>
<accession>A0A6L7IRK3</accession>
<evidence type="ECO:0000256" key="1">
    <source>
        <dbReference type="SAM" id="SignalP"/>
    </source>
</evidence>
<dbReference type="PANTHER" id="PTHR44086">
    <property type="entry name" value="THIOSULFATE SULFURTRANSFERASE RDL2, MITOCHONDRIAL-RELATED"/>
    <property type="match status" value="1"/>
</dbReference>
<dbReference type="CDD" id="cd00158">
    <property type="entry name" value="RHOD"/>
    <property type="match status" value="1"/>
</dbReference>